<proteinExistence type="predicted"/>
<evidence type="ECO:0000313" key="2">
    <source>
        <dbReference type="Proteomes" id="UP000028999"/>
    </source>
</evidence>
<dbReference type="Gramene" id="CDY11191">
    <property type="protein sequence ID" value="CDY11191"/>
    <property type="gene ID" value="GSBRNA2T00049209001"/>
</dbReference>
<dbReference type="EMBL" id="LK032010">
    <property type="protein sequence ID" value="CDY11191.1"/>
    <property type="molecule type" value="Genomic_DNA"/>
</dbReference>
<reference evidence="1 2" key="1">
    <citation type="journal article" date="2014" name="Science">
        <title>Plant genetics. Early allopolyploid evolution in the post-Neolithic Brassica napus oilseed genome.</title>
        <authorList>
            <person name="Chalhoub B."/>
            <person name="Denoeud F."/>
            <person name="Liu S."/>
            <person name="Parkin I.A."/>
            <person name="Tang H."/>
            <person name="Wang X."/>
            <person name="Chiquet J."/>
            <person name="Belcram H."/>
            <person name="Tong C."/>
            <person name="Samans B."/>
            <person name="Correa M."/>
            <person name="Da Silva C."/>
            <person name="Just J."/>
            <person name="Falentin C."/>
            <person name="Koh C.S."/>
            <person name="Le Clainche I."/>
            <person name="Bernard M."/>
            <person name="Bento P."/>
            <person name="Noel B."/>
            <person name="Labadie K."/>
            <person name="Alberti A."/>
            <person name="Charles M."/>
            <person name="Arnaud D."/>
            <person name="Guo H."/>
            <person name="Daviaud C."/>
            <person name="Alamery S."/>
            <person name="Jabbari K."/>
            <person name="Zhao M."/>
            <person name="Edger P.P."/>
            <person name="Chelaifa H."/>
            <person name="Tack D."/>
            <person name="Lassalle G."/>
            <person name="Mestiri I."/>
            <person name="Schnel N."/>
            <person name="Le Paslier M.C."/>
            <person name="Fan G."/>
            <person name="Renault V."/>
            <person name="Bayer P.E."/>
            <person name="Golicz A.A."/>
            <person name="Manoli S."/>
            <person name="Lee T.H."/>
            <person name="Thi V.H."/>
            <person name="Chalabi S."/>
            <person name="Hu Q."/>
            <person name="Fan C."/>
            <person name="Tollenaere R."/>
            <person name="Lu Y."/>
            <person name="Battail C."/>
            <person name="Shen J."/>
            <person name="Sidebottom C.H."/>
            <person name="Wang X."/>
            <person name="Canaguier A."/>
            <person name="Chauveau A."/>
            <person name="Berard A."/>
            <person name="Deniot G."/>
            <person name="Guan M."/>
            <person name="Liu Z."/>
            <person name="Sun F."/>
            <person name="Lim Y.P."/>
            <person name="Lyons E."/>
            <person name="Town C.D."/>
            <person name="Bancroft I."/>
            <person name="Wang X."/>
            <person name="Meng J."/>
            <person name="Ma J."/>
            <person name="Pires J.C."/>
            <person name="King G.J."/>
            <person name="Brunel D."/>
            <person name="Delourme R."/>
            <person name="Renard M."/>
            <person name="Aury J.M."/>
            <person name="Adams K.L."/>
            <person name="Batley J."/>
            <person name="Snowdon R.J."/>
            <person name="Tost J."/>
            <person name="Edwards D."/>
            <person name="Zhou Y."/>
            <person name="Hua W."/>
            <person name="Sharpe A.G."/>
            <person name="Paterson A.H."/>
            <person name="Guan C."/>
            <person name="Wincker P."/>
        </authorList>
    </citation>
    <scope>NUCLEOTIDE SEQUENCE [LARGE SCALE GENOMIC DNA]</scope>
    <source>
        <strain evidence="2">cv. Darmor-bzh</strain>
    </source>
</reference>
<dbReference type="AlphaFoldDB" id="A0A078FCX0"/>
<organism evidence="1 2">
    <name type="scientific">Brassica napus</name>
    <name type="common">Rape</name>
    <dbReference type="NCBI Taxonomy" id="3708"/>
    <lineage>
        <taxon>Eukaryota</taxon>
        <taxon>Viridiplantae</taxon>
        <taxon>Streptophyta</taxon>
        <taxon>Embryophyta</taxon>
        <taxon>Tracheophyta</taxon>
        <taxon>Spermatophyta</taxon>
        <taxon>Magnoliopsida</taxon>
        <taxon>eudicotyledons</taxon>
        <taxon>Gunneridae</taxon>
        <taxon>Pentapetalae</taxon>
        <taxon>rosids</taxon>
        <taxon>malvids</taxon>
        <taxon>Brassicales</taxon>
        <taxon>Brassicaceae</taxon>
        <taxon>Brassiceae</taxon>
        <taxon>Brassica</taxon>
    </lineage>
</organism>
<protein>
    <submittedName>
        <fullName evidence="1">BnaA03g00270D protein</fullName>
    </submittedName>
</protein>
<name>A0A078FCX0_BRANA</name>
<sequence>MASCPVLSLTNNDLDDDFRGLKKKESWTYLEDTLAFYEDYLGILLFVQSSPPPPSAFDCGALLLLLKRFFVLGSIPDRILTLFLLVPPVI</sequence>
<dbReference type="Proteomes" id="UP000028999">
    <property type="component" value="Unassembled WGS sequence"/>
</dbReference>
<evidence type="ECO:0000313" key="1">
    <source>
        <dbReference type="EMBL" id="CDY11191.1"/>
    </source>
</evidence>
<gene>
    <name evidence="1" type="primary">BnaA03g00270D</name>
    <name evidence="1" type="ORF">GSBRNA2T00049209001</name>
</gene>
<dbReference type="PaxDb" id="3708-A0A078FCX0"/>
<accession>A0A078FCX0</accession>
<keyword evidence="2" id="KW-1185">Reference proteome</keyword>